<evidence type="ECO:0000313" key="4">
    <source>
        <dbReference type="Proteomes" id="UP000001374"/>
    </source>
</evidence>
<reference evidence="3 4" key="1">
    <citation type="submission" date="2008-10" db="EMBL/GenBank/DDBJ databases">
        <title>Genome sequence of Clostridium botulinum A2 Kyoto.</title>
        <authorList>
            <person name="Shrivastava S."/>
            <person name="Brinkac L.M."/>
            <person name="Brown J.L."/>
            <person name="Bruce D."/>
            <person name="Detter C.C."/>
            <person name="Johnson E.A."/>
            <person name="Munk C.A."/>
            <person name="Smith L.A."/>
            <person name="Smith T.J."/>
            <person name="Sutton G."/>
            <person name="Brettin T.S."/>
        </authorList>
    </citation>
    <scope>NUCLEOTIDE SEQUENCE [LARGE SCALE GENOMIC DNA]</scope>
    <source>
        <strain evidence="4">Kyoto / Type A2</strain>
    </source>
</reference>
<evidence type="ECO:0000313" key="3">
    <source>
        <dbReference type="EMBL" id="ACO84019.1"/>
    </source>
</evidence>
<dbReference type="Pfam" id="PF12684">
    <property type="entry name" value="DUF3799"/>
    <property type="match status" value="1"/>
</dbReference>
<proteinExistence type="predicted"/>
<dbReference type="Proteomes" id="UP000001374">
    <property type="component" value="Chromosome"/>
</dbReference>
<dbReference type="AlphaFoldDB" id="C1FSX2"/>
<keyword evidence="1" id="KW-0378">Hydrolase</keyword>
<sequence>MKKWKRGAQLKLNKNNYFDIEVQKEYMSVSLFKSFLEEYNGCEARTMAVLNGSWEEIKPDSFLVGNYVHAWNQGTLEEFKKMHPEMYSKRAPTKGQLKKEFQLANKMIEVLARDKLIEKLRDGEKEVLMSAEIFDIPWKCMIDIYNPKMKSFTDLKTTRSIHQRYWNEYEGVQQNFIEYYGYDIQMAIYAEIERLYRGSSKYLYPHIIAVSKEDIPDKAVIKMGTDFIEDALLNVCMKIERVKKVWKGELEPIRCGKCNYCKATKELKEIIHYKEL</sequence>
<evidence type="ECO:0000259" key="2">
    <source>
        <dbReference type="Pfam" id="PF12684"/>
    </source>
</evidence>
<dbReference type="EMBL" id="CP001581">
    <property type="protein sequence ID" value="ACO84019.1"/>
    <property type="molecule type" value="Genomic_DNA"/>
</dbReference>
<name>C1FSX2_CLOBJ</name>
<dbReference type="InterPro" id="IPR024432">
    <property type="entry name" value="Put_RecE_PDDEXK-like_dom"/>
</dbReference>
<accession>C1FSX2</accession>
<dbReference type="InterPro" id="IPR011604">
    <property type="entry name" value="PDDEXK-like_dom_sf"/>
</dbReference>
<evidence type="ECO:0000256" key="1">
    <source>
        <dbReference type="ARBA" id="ARBA00022801"/>
    </source>
</evidence>
<organism evidence="3 4">
    <name type="scientific">Clostridium botulinum (strain Kyoto / Type A2)</name>
    <dbReference type="NCBI Taxonomy" id="536232"/>
    <lineage>
        <taxon>Bacteria</taxon>
        <taxon>Bacillati</taxon>
        <taxon>Bacillota</taxon>
        <taxon>Clostridia</taxon>
        <taxon>Eubacteriales</taxon>
        <taxon>Clostridiaceae</taxon>
        <taxon>Clostridium</taxon>
    </lineage>
</organism>
<protein>
    <recommendedName>
        <fullName evidence="2">Putative exodeoxyribonuclease 8 PDDEXK-like domain-containing protein</fullName>
    </recommendedName>
</protein>
<dbReference type="KEGG" id="cby:CLM_2856"/>
<dbReference type="HOGENOM" id="CLU_1052538_0_0_9"/>
<feature type="domain" description="Putative exodeoxyribonuclease 8 PDDEXK-like" evidence="2">
    <location>
        <begin position="28"/>
        <end position="264"/>
    </location>
</feature>
<dbReference type="Gene3D" id="3.90.320.10">
    <property type="match status" value="1"/>
</dbReference>
<dbReference type="eggNOG" id="COG1074">
    <property type="taxonomic scope" value="Bacteria"/>
</dbReference>
<dbReference type="GO" id="GO:0016787">
    <property type="term" value="F:hydrolase activity"/>
    <property type="evidence" value="ECO:0007669"/>
    <property type="project" value="UniProtKB-KW"/>
</dbReference>
<gene>
    <name evidence="3" type="ordered locus">CLM_2856</name>
</gene>